<reference evidence="2 5" key="2">
    <citation type="submission" date="2020-04" db="EMBL/GenBank/DDBJ databases">
        <authorList>
            <person name="Hitch T.C.A."/>
            <person name="Wylensek D."/>
            <person name="Clavel T."/>
        </authorList>
    </citation>
    <scope>NUCLEOTIDE SEQUENCE [LARGE SCALE GENOMIC DNA]</scope>
    <source>
        <strain evidence="2 5">COR2-253-APC-1A</strain>
    </source>
</reference>
<evidence type="ECO:0000313" key="4">
    <source>
        <dbReference type="Proteomes" id="UP000245959"/>
    </source>
</evidence>
<comment type="caution">
    <text evidence="3">The sequence shown here is derived from an EMBL/GenBank/DDBJ whole genome shotgun (WGS) entry which is preliminary data.</text>
</comment>
<dbReference type="EMBL" id="JABAEW010000012">
    <property type="protein sequence ID" value="NMD86545.1"/>
    <property type="molecule type" value="Genomic_DNA"/>
</dbReference>
<dbReference type="EMBL" id="QEKH01000027">
    <property type="protein sequence ID" value="PVY38269.1"/>
    <property type="molecule type" value="Genomic_DNA"/>
</dbReference>
<dbReference type="InterPro" id="IPR010327">
    <property type="entry name" value="FldB/FldC_alpha/beta"/>
</dbReference>
<dbReference type="GeneID" id="78296410"/>
<dbReference type="InterPro" id="IPR051805">
    <property type="entry name" value="Dehydratase_Activator_Redct"/>
</dbReference>
<dbReference type="Gene3D" id="3.40.50.11900">
    <property type="match status" value="1"/>
</dbReference>
<protein>
    <submittedName>
        <fullName evidence="3">Putative CoA-substrate-specific enzyme activase</fullName>
    </submittedName>
</protein>
<evidence type="ECO:0000313" key="3">
    <source>
        <dbReference type="EMBL" id="PVY38269.1"/>
    </source>
</evidence>
<evidence type="ECO:0000313" key="2">
    <source>
        <dbReference type="EMBL" id="NMD86545.1"/>
    </source>
</evidence>
<dbReference type="PANTHER" id="PTHR32329:SF7">
    <property type="entry name" value="ACTIVATOR OF 2-HYDROXYACYL-COA-HYDRATASE"/>
    <property type="match status" value="1"/>
</dbReference>
<dbReference type="SUPFAM" id="SSF53067">
    <property type="entry name" value="Actin-like ATPase domain"/>
    <property type="match status" value="1"/>
</dbReference>
<evidence type="ECO:0000259" key="1">
    <source>
        <dbReference type="Pfam" id="PF01869"/>
    </source>
</evidence>
<dbReference type="Proteomes" id="UP000245959">
    <property type="component" value="Unassembled WGS sequence"/>
</dbReference>
<dbReference type="RefSeq" id="WP_116885126.1">
    <property type="nucleotide sequence ID" value="NZ_CABMMC010000122.1"/>
</dbReference>
<dbReference type="PANTHER" id="PTHR32329">
    <property type="entry name" value="BIFUNCTIONAL PROTEIN [INCLUDES 2-HYDROXYACYL-COA DEHYDRATASE (N-TER) AND ITS ACTIVATOR DOMAIN (C_TERM)-RELATED"/>
    <property type="match status" value="1"/>
</dbReference>
<evidence type="ECO:0000313" key="5">
    <source>
        <dbReference type="Proteomes" id="UP000576225"/>
    </source>
</evidence>
<dbReference type="Pfam" id="PF06050">
    <property type="entry name" value="HGD-D"/>
    <property type="match status" value="1"/>
</dbReference>
<gene>
    <name evidence="3" type="ORF">C8D82_12731</name>
    <name evidence="2" type="ORF">HF882_08130</name>
</gene>
<dbReference type="InterPro" id="IPR043129">
    <property type="entry name" value="ATPase_NBD"/>
</dbReference>
<name>A0A2U1APA8_9BACT</name>
<dbReference type="Gene3D" id="3.30.420.40">
    <property type="match status" value="2"/>
</dbReference>
<sequence length="694" mass="76686">MEKLYLGIDIGSTTFKAVLMNERGKVRQTLYQRTKPVDTGRVRCAGVCAKCGACNFGQLRQTVDRFLLDAGLTGMEQIDCTVVTGSQIVEDTADFVPYDFRVSEVTAHVAGARHYYPDCKAILDVGGQDSKAMVFNDRMKMWNYKMSGICAAGTGAFLDSVAVKLNVPVEEMADRANYDSNLEFSSVCAVLSATSINKFKNRFPMGDIIGGACRAQARTIMSGVGELFLGYKGDIVFQGGVAYNRAVAYYLKEITGNNIIIPEFHGVMGALGAACLALQFSELKGKLDPEAGLPPATRHLASVDLRAKATRRDFLGHGKEPLVWRNLFFPTEVLNALGVRSLTLETYAALFARSQHKVKKAFDKAACKGFSGETCSFLRVLEGVQLPAPAFGVSTSQPCQQGERIFRDLARTYGASDKFFSLQTPAVGEAEGDITLEHLAEELERSVRLMEKSLGLKMDPAKLAEACEHSNEARHYSLLCNELRHSSPPLIRGGQAIYFATIFSQLWGRPELTAIQKTLFEELRAIRDEIGDSVKLEDTHRLLWLHLPPFYDSSLLDYIEVKCKAPIVFEEVNFVGWEPLDPKDPYRSLARKILTVGFMDPALRVETIVENAPKVHYNGCILYNHGFGRCSMADSSFIKHLREELNKAAVPLLVLDGDCVDTTIDPCSTETKISAYVEALNEQKYGNIFGRLKA</sequence>
<reference evidence="3 4" key="1">
    <citation type="submission" date="2018-04" db="EMBL/GenBank/DDBJ databases">
        <title>Genomic Encyclopedia of Type Strains, Phase IV (KMG-IV): sequencing the most valuable type-strain genomes for metagenomic binning, comparative biology and taxonomic classification.</title>
        <authorList>
            <person name="Goeker M."/>
        </authorList>
    </citation>
    <scope>NUCLEOTIDE SEQUENCE [LARGE SCALE GENOMIC DNA]</scope>
    <source>
        <strain evidence="3 4">DSM 14823</strain>
    </source>
</reference>
<feature type="domain" description="ATPase BadF/BadG/BcrA/BcrD type" evidence="1">
    <location>
        <begin position="6"/>
        <end position="271"/>
    </location>
</feature>
<accession>A0A2U1APA8</accession>
<proteinExistence type="predicted"/>
<dbReference type="AlphaFoldDB" id="A0A2U1APA8"/>
<dbReference type="InterPro" id="IPR002731">
    <property type="entry name" value="ATPase_BadF"/>
</dbReference>
<dbReference type="OrthoDB" id="9802715at2"/>
<dbReference type="Proteomes" id="UP000576225">
    <property type="component" value="Unassembled WGS sequence"/>
</dbReference>
<organism evidence="3 4">
    <name type="scientific">Victivallis vadensis</name>
    <dbReference type="NCBI Taxonomy" id="172901"/>
    <lineage>
        <taxon>Bacteria</taxon>
        <taxon>Pseudomonadati</taxon>
        <taxon>Lentisphaerota</taxon>
        <taxon>Lentisphaeria</taxon>
        <taxon>Victivallales</taxon>
        <taxon>Victivallaceae</taxon>
        <taxon>Victivallis</taxon>
    </lineage>
</organism>
<dbReference type="Pfam" id="PF01869">
    <property type="entry name" value="BcrAD_BadFG"/>
    <property type="match status" value="1"/>
</dbReference>
<keyword evidence="4" id="KW-1185">Reference proteome</keyword>